<dbReference type="RefSeq" id="WP_310262995.1">
    <property type="nucleotide sequence ID" value="NZ_JAVDXU010000001.1"/>
</dbReference>
<keyword evidence="2" id="KW-1185">Reference proteome</keyword>
<dbReference type="PANTHER" id="PTHR30632">
    <property type="entry name" value="MOLYBDATE-BINDING PERIPLASMIC PROTEIN"/>
    <property type="match status" value="1"/>
</dbReference>
<organism evidence="1 2">
    <name type="scientific">Roseateles saccharophilus</name>
    <name type="common">Pseudomonas saccharophila</name>
    <dbReference type="NCBI Taxonomy" id="304"/>
    <lineage>
        <taxon>Bacteria</taxon>
        <taxon>Pseudomonadati</taxon>
        <taxon>Pseudomonadota</taxon>
        <taxon>Betaproteobacteria</taxon>
        <taxon>Burkholderiales</taxon>
        <taxon>Sphaerotilaceae</taxon>
        <taxon>Roseateles</taxon>
    </lineage>
</organism>
<dbReference type="EMBL" id="JAVDXU010000001">
    <property type="protein sequence ID" value="MDR7268844.1"/>
    <property type="molecule type" value="Genomic_DNA"/>
</dbReference>
<dbReference type="Proteomes" id="UP001180453">
    <property type="component" value="Unassembled WGS sequence"/>
</dbReference>
<dbReference type="Pfam" id="PF13531">
    <property type="entry name" value="SBP_bac_11"/>
    <property type="match status" value="1"/>
</dbReference>
<sequence>MNPTRCSHQPLPRIALFLITSLLLMLAGPVARADEVRVVSSGGFAAAYKALAPAFEKATGHTLISGWGPSMGETKNAIPQRLARQEPIDVVIMVGSALDQLVARGQLDGTTRTVLASSRIALAVRHGAPQPAIATVEQLKDALIAAKSIAYSDSASGVYLSQVLFPRLGLAEALKNKARMIPAEPVGQVVARGDAELGFQQLSELQHIEGIDVVGLLPEAAQEVTLFSAAVVQGAAHAQAGQALIRFLASPDAAPIIDATGLTATRR</sequence>
<accession>A0ABU1YJ16</accession>
<evidence type="ECO:0000313" key="2">
    <source>
        <dbReference type="Proteomes" id="UP001180453"/>
    </source>
</evidence>
<dbReference type="Gene3D" id="3.40.190.10">
    <property type="entry name" value="Periplasmic binding protein-like II"/>
    <property type="match status" value="2"/>
</dbReference>
<dbReference type="PANTHER" id="PTHR30632:SF11">
    <property type="entry name" value="BLR4797 PROTEIN"/>
    <property type="match status" value="1"/>
</dbReference>
<comment type="caution">
    <text evidence="1">The sequence shown here is derived from an EMBL/GenBank/DDBJ whole genome shotgun (WGS) entry which is preliminary data.</text>
</comment>
<evidence type="ECO:0000313" key="1">
    <source>
        <dbReference type="EMBL" id="MDR7268844.1"/>
    </source>
</evidence>
<dbReference type="InterPro" id="IPR050682">
    <property type="entry name" value="ModA/WtpA"/>
</dbReference>
<gene>
    <name evidence="1" type="ORF">J2X20_001473</name>
</gene>
<reference evidence="1 2" key="1">
    <citation type="submission" date="2023-07" db="EMBL/GenBank/DDBJ databases">
        <title>Sorghum-associated microbial communities from plants grown in Nebraska, USA.</title>
        <authorList>
            <person name="Schachtman D."/>
        </authorList>
    </citation>
    <scope>NUCLEOTIDE SEQUENCE [LARGE SCALE GENOMIC DNA]</scope>
    <source>
        <strain evidence="1 2">BE314</strain>
    </source>
</reference>
<proteinExistence type="predicted"/>
<protein>
    <submittedName>
        <fullName evidence="1">Molybdate transport system substrate-binding protein</fullName>
    </submittedName>
</protein>
<name>A0ABU1YJ16_ROSSA</name>
<dbReference type="SUPFAM" id="SSF53850">
    <property type="entry name" value="Periplasmic binding protein-like II"/>
    <property type="match status" value="1"/>
</dbReference>